<gene>
    <name evidence="1" type="ORF">EVAR_78099_1</name>
</gene>
<protein>
    <submittedName>
        <fullName evidence="1">Uncharacterized protein</fullName>
    </submittedName>
</protein>
<dbReference type="Proteomes" id="UP000299102">
    <property type="component" value="Unassembled WGS sequence"/>
</dbReference>
<organism evidence="1 2">
    <name type="scientific">Eumeta variegata</name>
    <name type="common">Bagworm moth</name>
    <name type="synonym">Eumeta japonica</name>
    <dbReference type="NCBI Taxonomy" id="151549"/>
    <lineage>
        <taxon>Eukaryota</taxon>
        <taxon>Metazoa</taxon>
        <taxon>Ecdysozoa</taxon>
        <taxon>Arthropoda</taxon>
        <taxon>Hexapoda</taxon>
        <taxon>Insecta</taxon>
        <taxon>Pterygota</taxon>
        <taxon>Neoptera</taxon>
        <taxon>Endopterygota</taxon>
        <taxon>Lepidoptera</taxon>
        <taxon>Glossata</taxon>
        <taxon>Ditrysia</taxon>
        <taxon>Tineoidea</taxon>
        <taxon>Psychidae</taxon>
        <taxon>Oiketicinae</taxon>
        <taxon>Eumeta</taxon>
    </lineage>
</organism>
<dbReference type="EMBL" id="BGZK01000028">
    <property type="protein sequence ID" value="GBP07960.1"/>
    <property type="molecule type" value="Genomic_DNA"/>
</dbReference>
<keyword evidence="2" id="KW-1185">Reference proteome</keyword>
<comment type="caution">
    <text evidence="1">The sequence shown here is derived from an EMBL/GenBank/DDBJ whole genome shotgun (WGS) entry which is preliminary data.</text>
</comment>
<reference evidence="1 2" key="1">
    <citation type="journal article" date="2019" name="Commun. Biol.">
        <title>The bagworm genome reveals a unique fibroin gene that provides high tensile strength.</title>
        <authorList>
            <person name="Kono N."/>
            <person name="Nakamura H."/>
            <person name="Ohtoshi R."/>
            <person name="Tomita M."/>
            <person name="Numata K."/>
            <person name="Arakawa K."/>
        </authorList>
    </citation>
    <scope>NUCLEOTIDE SEQUENCE [LARGE SCALE GENOMIC DNA]</scope>
</reference>
<sequence length="79" mass="8983">MNWTFEATGAFVNGQQFVRIKTGGTLVAKACCICEVRLRVAEHTTPAMISLRPSPSPVQRSPFLQLRFSDRFMYIFSIR</sequence>
<name>A0A4C1T322_EUMVA</name>
<dbReference type="AlphaFoldDB" id="A0A4C1T322"/>
<evidence type="ECO:0000313" key="2">
    <source>
        <dbReference type="Proteomes" id="UP000299102"/>
    </source>
</evidence>
<proteinExistence type="predicted"/>
<evidence type="ECO:0000313" key="1">
    <source>
        <dbReference type="EMBL" id="GBP07960.1"/>
    </source>
</evidence>
<accession>A0A4C1T322</accession>